<evidence type="ECO:0000313" key="2">
    <source>
        <dbReference type="Proteomes" id="UP000001745"/>
    </source>
</evidence>
<dbReference type="InterPro" id="IPR022698">
    <property type="entry name" value="OrsD"/>
</dbReference>
<proteinExistence type="predicted"/>
<protein>
    <submittedName>
        <fullName evidence="1">Uncharacterized protein</fullName>
    </submittedName>
</protein>
<dbReference type="Proteomes" id="UP000001745">
    <property type="component" value="Unassembled WGS sequence"/>
</dbReference>
<dbReference type="VEuPathDB" id="FungiDB:TSTA_080670"/>
<dbReference type="InParanoid" id="B8LZQ2"/>
<dbReference type="Pfam" id="PF12013">
    <property type="entry name" value="OrsD"/>
    <property type="match status" value="1"/>
</dbReference>
<dbReference type="OrthoDB" id="4493315at2759"/>
<accession>B8LZQ2</accession>
<sequence length="462" mass="53134">MSPSHLLAHLAKKHGHDYRIKTQIQRQQILEEMLKKPWIDPQKQSLQFPLSTSAPIPYLPIFQGYQCPSTTCPYVAVAKETMRIHILKHPEIPKNPRGPPRAFTHHIHIYPRVHCQRFFLSRVGSQYFAVTPSLSLINQELQTTPLSRANRIEAEVNTALAQSEAIIDTASNMIQSHRAPTEASPWLEMTRWGDYLCGYSFQQVALLGARPDPLQEPLLAEFASSVSRIIQQAHQSIQEDKINVFDQVQINSFLQHRRAWDRPLFIQLKKATYRSYEHLWQRLLSFVHRSTQPEQPVQLRHRLTPRQLQHLDEMVEYGIEVLAYQGQITRPLPTVIRGSTLAEAQALLDQACLRDLYESAVVGFLAVLGVDAEKRTFRDAYSYTPSLSGLVKMAQMLVVQEAIIQADEDQVEHPADALDEMRERFLIHGTRSPFAWITRLRTYGKKIQNTTTSLGYIYWSED</sequence>
<dbReference type="GeneID" id="8101376"/>
<dbReference type="HOGENOM" id="CLU_718004_0_0_1"/>
<dbReference type="eggNOG" id="ENOG502TCE4">
    <property type="taxonomic scope" value="Eukaryota"/>
</dbReference>
<organism evidence="1 2">
    <name type="scientific">Talaromyces stipitatus (strain ATCC 10500 / CBS 375.48 / QM 6759 / NRRL 1006)</name>
    <name type="common">Penicillium stipitatum</name>
    <dbReference type="NCBI Taxonomy" id="441959"/>
    <lineage>
        <taxon>Eukaryota</taxon>
        <taxon>Fungi</taxon>
        <taxon>Dikarya</taxon>
        <taxon>Ascomycota</taxon>
        <taxon>Pezizomycotina</taxon>
        <taxon>Eurotiomycetes</taxon>
        <taxon>Eurotiomycetidae</taxon>
        <taxon>Eurotiales</taxon>
        <taxon>Trichocomaceae</taxon>
        <taxon>Talaromyces</taxon>
        <taxon>Talaromyces sect. Talaromyces</taxon>
    </lineage>
</organism>
<gene>
    <name evidence="1" type="ORF">TSTA_080670</name>
</gene>
<dbReference type="EMBL" id="EQ962653">
    <property type="protein sequence ID" value="EED20834.1"/>
    <property type="molecule type" value="Genomic_DNA"/>
</dbReference>
<keyword evidence="2" id="KW-1185">Reference proteome</keyword>
<dbReference type="AlphaFoldDB" id="B8LZQ2"/>
<evidence type="ECO:0000313" key="1">
    <source>
        <dbReference type="EMBL" id="EED20834.1"/>
    </source>
</evidence>
<dbReference type="RefSeq" id="XP_002477797.1">
    <property type="nucleotide sequence ID" value="XM_002477752.1"/>
</dbReference>
<dbReference type="STRING" id="441959.B8LZQ2"/>
<name>B8LZQ2_TALSN</name>
<dbReference type="PhylomeDB" id="B8LZQ2"/>
<reference evidence="2" key="1">
    <citation type="journal article" date="2015" name="Genome Announc.">
        <title>Genome sequence of the AIDS-associated pathogen Penicillium marneffei (ATCC18224) and its near taxonomic relative Talaromyces stipitatus (ATCC10500).</title>
        <authorList>
            <person name="Nierman W.C."/>
            <person name="Fedorova-Abrams N.D."/>
            <person name="Andrianopoulos A."/>
        </authorList>
    </citation>
    <scope>NUCLEOTIDE SEQUENCE [LARGE SCALE GENOMIC DNA]</scope>
    <source>
        <strain evidence="2">ATCC 10500 / CBS 375.48 / QM 6759 / NRRL 1006</strain>
    </source>
</reference>